<evidence type="ECO:0000313" key="1">
    <source>
        <dbReference type="EMBL" id="KAK1271596.1"/>
    </source>
</evidence>
<reference evidence="1" key="1">
    <citation type="journal article" date="2023" name="Nat. Commun.">
        <title>Diploid and tetraploid genomes of Acorus and the evolution of monocots.</title>
        <authorList>
            <person name="Ma L."/>
            <person name="Liu K.W."/>
            <person name="Li Z."/>
            <person name="Hsiao Y.Y."/>
            <person name="Qi Y."/>
            <person name="Fu T."/>
            <person name="Tang G.D."/>
            <person name="Zhang D."/>
            <person name="Sun W.H."/>
            <person name="Liu D.K."/>
            <person name="Li Y."/>
            <person name="Chen G.Z."/>
            <person name="Liu X.D."/>
            <person name="Liao X.Y."/>
            <person name="Jiang Y.T."/>
            <person name="Yu X."/>
            <person name="Hao Y."/>
            <person name="Huang J."/>
            <person name="Zhao X.W."/>
            <person name="Ke S."/>
            <person name="Chen Y.Y."/>
            <person name="Wu W.L."/>
            <person name="Hsu J.L."/>
            <person name="Lin Y.F."/>
            <person name="Huang M.D."/>
            <person name="Li C.Y."/>
            <person name="Huang L."/>
            <person name="Wang Z.W."/>
            <person name="Zhao X."/>
            <person name="Zhong W.Y."/>
            <person name="Peng D.H."/>
            <person name="Ahmad S."/>
            <person name="Lan S."/>
            <person name="Zhang J.S."/>
            <person name="Tsai W.C."/>
            <person name="Van de Peer Y."/>
            <person name="Liu Z.J."/>
        </authorList>
    </citation>
    <scope>NUCLEOTIDE SEQUENCE</scope>
    <source>
        <strain evidence="1">SCP</strain>
    </source>
</reference>
<dbReference type="EMBL" id="JAUJYN010000005">
    <property type="protein sequence ID" value="KAK1271596.1"/>
    <property type="molecule type" value="Genomic_DNA"/>
</dbReference>
<reference evidence="1" key="2">
    <citation type="submission" date="2023-06" db="EMBL/GenBank/DDBJ databases">
        <authorList>
            <person name="Ma L."/>
            <person name="Liu K.-W."/>
            <person name="Li Z."/>
            <person name="Hsiao Y.-Y."/>
            <person name="Qi Y."/>
            <person name="Fu T."/>
            <person name="Tang G."/>
            <person name="Zhang D."/>
            <person name="Sun W.-H."/>
            <person name="Liu D.-K."/>
            <person name="Li Y."/>
            <person name="Chen G.-Z."/>
            <person name="Liu X.-D."/>
            <person name="Liao X.-Y."/>
            <person name="Jiang Y.-T."/>
            <person name="Yu X."/>
            <person name="Hao Y."/>
            <person name="Huang J."/>
            <person name="Zhao X.-W."/>
            <person name="Ke S."/>
            <person name="Chen Y.-Y."/>
            <person name="Wu W.-L."/>
            <person name="Hsu J.-L."/>
            <person name="Lin Y.-F."/>
            <person name="Huang M.-D."/>
            <person name="Li C.-Y."/>
            <person name="Huang L."/>
            <person name="Wang Z.-W."/>
            <person name="Zhao X."/>
            <person name="Zhong W.-Y."/>
            <person name="Peng D.-H."/>
            <person name="Ahmad S."/>
            <person name="Lan S."/>
            <person name="Zhang J.-S."/>
            <person name="Tsai W.-C."/>
            <person name="Van De Peer Y."/>
            <person name="Liu Z.-J."/>
        </authorList>
    </citation>
    <scope>NUCLEOTIDE SEQUENCE</scope>
    <source>
        <strain evidence="1">SCP</strain>
        <tissue evidence="1">Leaves</tissue>
    </source>
</reference>
<name>A0AAV9B5V0_ACOGR</name>
<protein>
    <submittedName>
        <fullName evidence="1">Uncharacterized protein</fullName>
    </submittedName>
</protein>
<sequence>MMANRPFVLHRWSPSLRIEQGDSLLFLSGYNFLISLSICGVSLLEQNIKWDRYPPLSRCGHLGRNTHFFCVETNTIAGHSLPDTIVVEHDL</sequence>
<comment type="caution">
    <text evidence="1">The sequence shown here is derived from an EMBL/GenBank/DDBJ whole genome shotgun (WGS) entry which is preliminary data.</text>
</comment>
<evidence type="ECO:0000313" key="2">
    <source>
        <dbReference type="Proteomes" id="UP001179952"/>
    </source>
</evidence>
<dbReference type="AlphaFoldDB" id="A0AAV9B5V0"/>
<organism evidence="1 2">
    <name type="scientific">Acorus gramineus</name>
    <name type="common">Dwarf sweet flag</name>
    <dbReference type="NCBI Taxonomy" id="55184"/>
    <lineage>
        <taxon>Eukaryota</taxon>
        <taxon>Viridiplantae</taxon>
        <taxon>Streptophyta</taxon>
        <taxon>Embryophyta</taxon>
        <taxon>Tracheophyta</taxon>
        <taxon>Spermatophyta</taxon>
        <taxon>Magnoliopsida</taxon>
        <taxon>Liliopsida</taxon>
        <taxon>Acoraceae</taxon>
        <taxon>Acorus</taxon>
    </lineage>
</organism>
<accession>A0AAV9B5V0</accession>
<proteinExistence type="predicted"/>
<keyword evidence="2" id="KW-1185">Reference proteome</keyword>
<gene>
    <name evidence="1" type="ORF">QJS04_geneDACA014676</name>
</gene>
<dbReference type="Proteomes" id="UP001179952">
    <property type="component" value="Unassembled WGS sequence"/>
</dbReference>